<dbReference type="KEGG" id="glz:GLAREA_02590"/>
<keyword evidence="2" id="KW-1185">Reference proteome</keyword>
<gene>
    <name evidence="1" type="ORF">GLAREA_02590</name>
</gene>
<proteinExistence type="predicted"/>
<dbReference type="HOGENOM" id="CLU_2146111_0_0_1"/>
<accession>S3CJI0</accession>
<sequence>MSQTSRKRVKSATQDANVVFSNAQITLAAYDIVVPWDTCRSCTYKNISYATSSRNYDYRDWNNRQATPLLGVTLHVTSEPVPPYNREAESGVMLGDWPERLKSRRAGAKCRA</sequence>
<reference evidence="1 2" key="1">
    <citation type="journal article" date="2013" name="BMC Genomics">
        <title>Genomics-driven discovery of the pneumocandin biosynthetic gene cluster in the fungus Glarea lozoyensis.</title>
        <authorList>
            <person name="Chen L."/>
            <person name="Yue Q."/>
            <person name="Zhang X."/>
            <person name="Xiang M."/>
            <person name="Wang C."/>
            <person name="Li S."/>
            <person name="Che Y."/>
            <person name="Ortiz-Lopez F.J."/>
            <person name="Bills G.F."/>
            <person name="Liu X."/>
            <person name="An Z."/>
        </authorList>
    </citation>
    <scope>NUCLEOTIDE SEQUENCE [LARGE SCALE GENOMIC DNA]</scope>
    <source>
        <strain evidence="2">ATCC 20868 / MF5171</strain>
    </source>
</reference>
<dbReference type="RefSeq" id="XP_008085867.1">
    <property type="nucleotide sequence ID" value="XM_008087676.1"/>
</dbReference>
<dbReference type="Proteomes" id="UP000016922">
    <property type="component" value="Unassembled WGS sequence"/>
</dbReference>
<evidence type="ECO:0000313" key="1">
    <source>
        <dbReference type="EMBL" id="EPE26677.1"/>
    </source>
</evidence>
<protein>
    <submittedName>
        <fullName evidence="1">Uncharacterized protein</fullName>
    </submittedName>
</protein>
<dbReference type="GeneID" id="19461647"/>
<dbReference type="AlphaFoldDB" id="S3CJI0"/>
<dbReference type="EMBL" id="KE145370">
    <property type="protein sequence ID" value="EPE26677.1"/>
    <property type="molecule type" value="Genomic_DNA"/>
</dbReference>
<name>S3CJI0_GLAL2</name>
<organism evidence="1 2">
    <name type="scientific">Glarea lozoyensis (strain ATCC 20868 / MF5171)</name>
    <dbReference type="NCBI Taxonomy" id="1116229"/>
    <lineage>
        <taxon>Eukaryota</taxon>
        <taxon>Fungi</taxon>
        <taxon>Dikarya</taxon>
        <taxon>Ascomycota</taxon>
        <taxon>Pezizomycotina</taxon>
        <taxon>Leotiomycetes</taxon>
        <taxon>Helotiales</taxon>
        <taxon>Helotiaceae</taxon>
        <taxon>Glarea</taxon>
    </lineage>
</organism>
<evidence type="ECO:0000313" key="2">
    <source>
        <dbReference type="Proteomes" id="UP000016922"/>
    </source>
</evidence>